<dbReference type="SMART" id="SM00729">
    <property type="entry name" value="Elp3"/>
    <property type="match status" value="1"/>
</dbReference>
<dbReference type="AlphaFoldDB" id="A0A1W2D578"/>
<evidence type="ECO:0000256" key="5">
    <source>
        <dbReference type="ARBA" id="ARBA00023004"/>
    </source>
</evidence>
<dbReference type="InterPro" id="IPR013785">
    <property type="entry name" value="Aldolase_TIM"/>
</dbReference>
<dbReference type="GO" id="GO:0046872">
    <property type="term" value="F:metal ion binding"/>
    <property type="evidence" value="ECO:0007669"/>
    <property type="project" value="UniProtKB-KW"/>
</dbReference>
<dbReference type="OrthoDB" id="5420460at2"/>
<keyword evidence="5" id="KW-0408">Iron</keyword>
<keyword evidence="10" id="KW-1185">Reference proteome</keyword>
<dbReference type="Gene3D" id="3.20.20.70">
    <property type="entry name" value="Aldolase class I"/>
    <property type="match status" value="1"/>
</dbReference>
<sequence>MPHLTEKLRSARKLSWKFLGPSISFHIPGMFHYEGVAGKYPAMSITGKACSLQCDHCKGKLLESMIGATSPSKLLEKAMVLAEKGNHGILISGGCDAKGRLPWDRFAPAIETIKKETGLFVSVHSGIIDTDSALGLKAAGVDQALVDVIGDDGTYERIYGLPFGVSKIVNTLEALANAGIDIIPHIVCGLDYGRIKGEREAINIVSRFNTPLVVIVSVMALGAEWKKSWKMPKAEEVAEIIADTRFAMPKTPISLGCARERGNRLMETLAIDAGVNRMAIPSEEAVCLAKEYGLSISYHPTCCSVMALTSGTEVARQDMEST</sequence>
<evidence type="ECO:0000256" key="1">
    <source>
        <dbReference type="ARBA" id="ARBA00001966"/>
    </source>
</evidence>
<keyword evidence="6" id="KW-0411">Iron-sulfur</keyword>
<protein>
    <recommendedName>
        <fullName evidence="8">Elp3/MiaA/NifB-like radical SAM core domain-containing protein</fullName>
    </recommendedName>
</protein>
<reference evidence="9 10" key="1">
    <citation type="submission" date="2017-04" db="EMBL/GenBank/DDBJ databases">
        <authorList>
            <person name="Afonso C.L."/>
            <person name="Miller P.J."/>
            <person name="Scott M.A."/>
            <person name="Spackman E."/>
            <person name="Goraichik I."/>
            <person name="Dimitrov K.M."/>
            <person name="Suarez D.L."/>
            <person name="Swayne D.E."/>
        </authorList>
    </citation>
    <scope>NUCLEOTIDE SEQUENCE [LARGE SCALE GENOMIC DNA]</scope>
    <source>
        <strain evidence="9 10">DSM 3385</strain>
    </source>
</reference>
<dbReference type="STRING" id="1121400.SAMN02746065_11586"/>
<dbReference type="Pfam" id="PF06968">
    <property type="entry name" value="BATS"/>
    <property type="match status" value="1"/>
</dbReference>
<name>A0A1W2D578_9BACT</name>
<dbReference type="InterPro" id="IPR010722">
    <property type="entry name" value="BATS_dom"/>
</dbReference>
<dbReference type="SFLD" id="SFLDG01113">
    <property type="entry name" value="Uncharacterised_Radical_SAM_Su"/>
    <property type="match status" value="1"/>
</dbReference>
<feature type="domain" description="Elp3/MiaA/NifB-like radical SAM core" evidence="8">
    <location>
        <begin position="40"/>
        <end position="243"/>
    </location>
</feature>
<keyword evidence="3" id="KW-0949">S-adenosyl-L-methionine</keyword>
<keyword evidence="4" id="KW-0479">Metal-binding</keyword>
<evidence type="ECO:0000256" key="3">
    <source>
        <dbReference type="ARBA" id="ARBA00022691"/>
    </source>
</evidence>
<dbReference type="Pfam" id="PF04055">
    <property type="entry name" value="Radical_SAM"/>
    <property type="match status" value="1"/>
</dbReference>
<evidence type="ECO:0000256" key="2">
    <source>
        <dbReference type="ARBA" id="ARBA00022485"/>
    </source>
</evidence>
<dbReference type="GO" id="GO:0051539">
    <property type="term" value="F:4 iron, 4 sulfur cluster binding"/>
    <property type="evidence" value="ECO:0007669"/>
    <property type="project" value="UniProtKB-KW"/>
</dbReference>
<proteinExistence type="predicted"/>
<dbReference type="GO" id="GO:0042364">
    <property type="term" value="P:water-soluble vitamin biosynthetic process"/>
    <property type="evidence" value="ECO:0007669"/>
    <property type="project" value="UniProtKB-ARBA"/>
</dbReference>
<gene>
    <name evidence="9" type="ORF">SAMN02746065_11586</name>
</gene>
<dbReference type="GO" id="GO:0003824">
    <property type="term" value="F:catalytic activity"/>
    <property type="evidence" value="ECO:0007669"/>
    <property type="project" value="InterPro"/>
</dbReference>
<dbReference type="InterPro" id="IPR058240">
    <property type="entry name" value="rSAM_sf"/>
</dbReference>
<organism evidence="9 10">
    <name type="scientific">Desulfocicer vacuolatum DSM 3385</name>
    <dbReference type="NCBI Taxonomy" id="1121400"/>
    <lineage>
        <taxon>Bacteria</taxon>
        <taxon>Pseudomonadati</taxon>
        <taxon>Thermodesulfobacteriota</taxon>
        <taxon>Desulfobacteria</taxon>
        <taxon>Desulfobacterales</taxon>
        <taxon>Desulfobacteraceae</taxon>
        <taxon>Desulfocicer</taxon>
    </lineage>
</organism>
<dbReference type="GO" id="GO:0044272">
    <property type="term" value="P:sulfur compound biosynthetic process"/>
    <property type="evidence" value="ECO:0007669"/>
    <property type="project" value="UniProtKB-ARBA"/>
</dbReference>
<dbReference type="Proteomes" id="UP000192418">
    <property type="component" value="Unassembled WGS sequence"/>
</dbReference>
<dbReference type="PANTHER" id="PTHR43288">
    <property type="entry name" value="BIOTIN SYNTHASE-RELATED PROTEIN, RADICAL SAM SUPERFAMILY"/>
    <property type="match status" value="1"/>
</dbReference>
<evidence type="ECO:0000313" key="9">
    <source>
        <dbReference type="EMBL" id="SMC92657.1"/>
    </source>
</evidence>
<evidence type="ECO:0000256" key="6">
    <source>
        <dbReference type="ARBA" id="ARBA00023014"/>
    </source>
</evidence>
<keyword evidence="2" id="KW-0004">4Fe-4S</keyword>
<dbReference type="EMBL" id="FWXY01000015">
    <property type="protein sequence ID" value="SMC92657.1"/>
    <property type="molecule type" value="Genomic_DNA"/>
</dbReference>
<comment type="cofactor">
    <cofactor evidence="1">
        <name>[4Fe-4S] cluster</name>
        <dbReference type="ChEBI" id="CHEBI:49883"/>
    </cofactor>
</comment>
<evidence type="ECO:0000313" key="10">
    <source>
        <dbReference type="Proteomes" id="UP000192418"/>
    </source>
</evidence>
<evidence type="ECO:0000256" key="7">
    <source>
        <dbReference type="ARBA" id="ARBA00034078"/>
    </source>
</evidence>
<evidence type="ECO:0000259" key="8">
    <source>
        <dbReference type="SMART" id="SM00729"/>
    </source>
</evidence>
<comment type="cofactor">
    <cofactor evidence="7">
        <name>[2Fe-2S] cluster</name>
        <dbReference type="ChEBI" id="CHEBI:190135"/>
    </cofactor>
</comment>
<dbReference type="RefSeq" id="WP_084070059.1">
    <property type="nucleotide sequence ID" value="NZ_FWXY01000015.1"/>
</dbReference>
<dbReference type="InterPro" id="IPR007197">
    <property type="entry name" value="rSAM"/>
</dbReference>
<accession>A0A1W2D578</accession>
<dbReference type="SFLD" id="SFLDS00029">
    <property type="entry name" value="Radical_SAM"/>
    <property type="match status" value="1"/>
</dbReference>
<dbReference type="PANTHER" id="PTHR43288:SF2">
    <property type="entry name" value="RADICAL SAM CORE DOMAIN-CONTAINING PROTEIN"/>
    <property type="match status" value="1"/>
</dbReference>
<dbReference type="CDD" id="cd01335">
    <property type="entry name" value="Radical_SAM"/>
    <property type="match status" value="1"/>
</dbReference>
<dbReference type="InterPro" id="IPR006638">
    <property type="entry name" value="Elp3/MiaA/NifB-like_rSAM"/>
</dbReference>
<dbReference type="SUPFAM" id="SSF102114">
    <property type="entry name" value="Radical SAM enzymes"/>
    <property type="match status" value="1"/>
</dbReference>
<evidence type="ECO:0000256" key="4">
    <source>
        <dbReference type="ARBA" id="ARBA00022723"/>
    </source>
</evidence>